<dbReference type="Proteomes" id="UP000460715">
    <property type="component" value="Unassembled WGS sequence"/>
</dbReference>
<dbReference type="AlphaFoldDB" id="A0A845B7T1"/>
<proteinExistence type="predicted"/>
<reference evidence="5 6" key="1">
    <citation type="submission" date="2019-03" db="EMBL/GenBank/DDBJ databases">
        <title>Roseomonas sp. a novel Roseomonas species isolated from Sea whip Gorgonian.</title>
        <authorList>
            <person name="Li F."/>
            <person name="Pan X."/>
            <person name="Huang S."/>
            <person name="Li Z."/>
            <person name="Meng B."/>
        </authorList>
    </citation>
    <scope>NUCLEOTIDE SEQUENCE [LARGE SCALE GENOMIC DNA]</scope>
    <source>
        <strain evidence="5 6">M0104</strain>
    </source>
</reference>
<keyword evidence="6" id="KW-1185">Reference proteome</keyword>
<dbReference type="InterPro" id="IPR003593">
    <property type="entry name" value="AAA+_ATPase"/>
</dbReference>
<dbReference type="InterPro" id="IPR003439">
    <property type="entry name" value="ABC_transporter-like_ATP-bd"/>
</dbReference>
<evidence type="ECO:0000256" key="2">
    <source>
        <dbReference type="ARBA" id="ARBA00022741"/>
    </source>
</evidence>
<keyword evidence="1" id="KW-0813">Transport</keyword>
<feature type="domain" description="ABC transporter" evidence="4">
    <location>
        <begin position="4"/>
        <end position="213"/>
    </location>
</feature>
<keyword evidence="3 5" id="KW-0067">ATP-binding</keyword>
<gene>
    <name evidence="5" type="ORF">E0493_02165</name>
</gene>
<evidence type="ECO:0000313" key="6">
    <source>
        <dbReference type="Proteomes" id="UP000460715"/>
    </source>
</evidence>
<evidence type="ECO:0000256" key="1">
    <source>
        <dbReference type="ARBA" id="ARBA00022448"/>
    </source>
</evidence>
<organism evidence="5 6">
    <name type="scientific">Teichococcus coralli</name>
    <dbReference type="NCBI Taxonomy" id="2545983"/>
    <lineage>
        <taxon>Bacteria</taxon>
        <taxon>Pseudomonadati</taxon>
        <taxon>Pseudomonadota</taxon>
        <taxon>Alphaproteobacteria</taxon>
        <taxon>Acetobacterales</taxon>
        <taxon>Roseomonadaceae</taxon>
        <taxon>Roseomonas</taxon>
    </lineage>
</organism>
<dbReference type="PANTHER" id="PTHR42781">
    <property type="entry name" value="SPERMIDINE/PUTRESCINE IMPORT ATP-BINDING PROTEIN POTA"/>
    <property type="match status" value="1"/>
</dbReference>
<dbReference type="InterPro" id="IPR027417">
    <property type="entry name" value="P-loop_NTPase"/>
</dbReference>
<name>A0A845B7T1_9PROT</name>
<evidence type="ECO:0000256" key="3">
    <source>
        <dbReference type="ARBA" id="ARBA00022840"/>
    </source>
</evidence>
<dbReference type="PANTHER" id="PTHR42781:SF4">
    <property type="entry name" value="SPERMIDINE_PUTRESCINE IMPORT ATP-BINDING PROTEIN POTA"/>
    <property type="match status" value="1"/>
</dbReference>
<dbReference type="InterPro" id="IPR050093">
    <property type="entry name" value="ABC_SmlMolc_Importer"/>
</dbReference>
<dbReference type="Gene3D" id="3.40.50.300">
    <property type="entry name" value="P-loop containing nucleotide triphosphate hydrolases"/>
    <property type="match status" value="1"/>
</dbReference>
<dbReference type="SMART" id="SM00382">
    <property type="entry name" value="AAA"/>
    <property type="match status" value="1"/>
</dbReference>
<sequence length="215" mass="22585">MSGLALRDVVLRLDGRALFAPLSLEVAPGGVVTLMGPSGCGKSSLLAWLCGTLDPALAGQGSACLDGMDLDGLPPERRRLGILFQDDLLFPHLSVGGNLGFGLRPGLPRAERRARIEAALVEAEMPGFAARDPASLSGGQRARVALMRVLLAEPRALLLDEPFSRLDAALRGRFRRFVLDHAAALRLPVLLVTHDPADAEAAGGPVLHLASLATP</sequence>
<dbReference type="EMBL" id="SNVJ01000002">
    <property type="protein sequence ID" value="MXP62156.1"/>
    <property type="molecule type" value="Genomic_DNA"/>
</dbReference>
<comment type="caution">
    <text evidence="5">The sequence shown here is derived from an EMBL/GenBank/DDBJ whole genome shotgun (WGS) entry which is preliminary data.</text>
</comment>
<dbReference type="GO" id="GO:0005524">
    <property type="term" value="F:ATP binding"/>
    <property type="evidence" value="ECO:0007669"/>
    <property type="project" value="UniProtKB-KW"/>
</dbReference>
<dbReference type="OrthoDB" id="9802264at2"/>
<dbReference type="GO" id="GO:0016887">
    <property type="term" value="F:ATP hydrolysis activity"/>
    <property type="evidence" value="ECO:0007669"/>
    <property type="project" value="InterPro"/>
</dbReference>
<dbReference type="SUPFAM" id="SSF52540">
    <property type="entry name" value="P-loop containing nucleoside triphosphate hydrolases"/>
    <property type="match status" value="1"/>
</dbReference>
<keyword evidence="2" id="KW-0547">Nucleotide-binding</keyword>
<dbReference type="Pfam" id="PF00005">
    <property type="entry name" value="ABC_tran"/>
    <property type="match status" value="1"/>
</dbReference>
<evidence type="ECO:0000313" key="5">
    <source>
        <dbReference type="EMBL" id="MXP62156.1"/>
    </source>
</evidence>
<dbReference type="RefSeq" id="WP_160935288.1">
    <property type="nucleotide sequence ID" value="NZ_SNVJ01000002.1"/>
</dbReference>
<protein>
    <submittedName>
        <fullName evidence="5">ATP-binding cassette domain-containing protein</fullName>
    </submittedName>
</protein>
<evidence type="ECO:0000259" key="4">
    <source>
        <dbReference type="PROSITE" id="PS50893"/>
    </source>
</evidence>
<accession>A0A845B7T1</accession>
<dbReference type="PROSITE" id="PS50893">
    <property type="entry name" value="ABC_TRANSPORTER_2"/>
    <property type="match status" value="1"/>
</dbReference>